<dbReference type="Gene3D" id="3.60.110.10">
    <property type="entry name" value="Carbon-nitrogen hydrolase"/>
    <property type="match status" value="1"/>
</dbReference>
<keyword evidence="3" id="KW-1003">Cell membrane</keyword>
<comment type="caution">
    <text evidence="11">The sequence shown here is derived from an EMBL/GenBank/DDBJ whole genome shotgun (WGS) entry which is preliminary data.</text>
</comment>
<dbReference type="OrthoDB" id="9811121at2"/>
<evidence type="ECO:0000313" key="12">
    <source>
        <dbReference type="Proteomes" id="UP000315540"/>
    </source>
</evidence>
<dbReference type="GO" id="GO:0016410">
    <property type="term" value="F:N-acyltransferase activity"/>
    <property type="evidence" value="ECO:0007669"/>
    <property type="project" value="InterPro"/>
</dbReference>
<comment type="subcellular location">
    <subcellularLocation>
        <location evidence="1">Cell membrane</location>
        <topology evidence="1">Multi-pass membrane protein</topology>
    </subcellularLocation>
</comment>
<evidence type="ECO:0000256" key="8">
    <source>
        <dbReference type="ARBA" id="ARBA00023315"/>
    </source>
</evidence>
<keyword evidence="4" id="KW-0808">Transferase</keyword>
<evidence type="ECO:0000256" key="6">
    <source>
        <dbReference type="ARBA" id="ARBA00022989"/>
    </source>
</evidence>
<evidence type="ECO:0000256" key="9">
    <source>
        <dbReference type="SAM" id="Phobius"/>
    </source>
</evidence>
<dbReference type="PANTHER" id="PTHR38686">
    <property type="entry name" value="APOLIPOPROTEIN N-ACYLTRANSFERASE"/>
    <property type="match status" value="1"/>
</dbReference>
<dbReference type="PANTHER" id="PTHR38686:SF1">
    <property type="entry name" value="APOLIPOPROTEIN N-ACYLTRANSFERASE"/>
    <property type="match status" value="1"/>
</dbReference>
<comment type="similarity">
    <text evidence="2">Belongs to the CN hydrolase family. Apolipoprotein N-acyltransferase subfamily.</text>
</comment>
<evidence type="ECO:0000256" key="3">
    <source>
        <dbReference type="ARBA" id="ARBA00022475"/>
    </source>
</evidence>
<evidence type="ECO:0000256" key="2">
    <source>
        <dbReference type="ARBA" id="ARBA00010065"/>
    </source>
</evidence>
<evidence type="ECO:0000256" key="5">
    <source>
        <dbReference type="ARBA" id="ARBA00022692"/>
    </source>
</evidence>
<keyword evidence="12" id="KW-1185">Reference proteome</keyword>
<feature type="transmembrane region" description="Helical" evidence="9">
    <location>
        <begin position="104"/>
        <end position="122"/>
    </location>
</feature>
<feature type="transmembrane region" description="Helical" evidence="9">
    <location>
        <begin position="142"/>
        <end position="170"/>
    </location>
</feature>
<feature type="transmembrane region" description="Helical" evidence="9">
    <location>
        <begin position="461"/>
        <end position="484"/>
    </location>
</feature>
<dbReference type="Proteomes" id="UP000315540">
    <property type="component" value="Unassembled WGS sequence"/>
</dbReference>
<feature type="transmembrane region" description="Helical" evidence="9">
    <location>
        <begin position="182"/>
        <end position="199"/>
    </location>
</feature>
<dbReference type="GO" id="GO:0042158">
    <property type="term" value="P:lipoprotein biosynthetic process"/>
    <property type="evidence" value="ECO:0007669"/>
    <property type="project" value="InterPro"/>
</dbReference>
<dbReference type="InterPro" id="IPR045378">
    <property type="entry name" value="LNT_N"/>
</dbReference>
<keyword evidence="5 9" id="KW-0812">Transmembrane</keyword>
<feature type="transmembrane region" description="Helical" evidence="9">
    <location>
        <begin position="12"/>
        <end position="40"/>
    </location>
</feature>
<evidence type="ECO:0000259" key="10">
    <source>
        <dbReference type="PROSITE" id="PS50263"/>
    </source>
</evidence>
<dbReference type="Pfam" id="PF20154">
    <property type="entry name" value="LNT_N"/>
    <property type="match status" value="1"/>
</dbReference>
<name>A0A504JIG0_9FLAO</name>
<dbReference type="PROSITE" id="PS50263">
    <property type="entry name" value="CN_HYDROLASE"/>
    <property type="match status" value="1"/>
</dbReference>
<evidence type="ECO:0000256" key="4">
    <source>
        <dbReference type="ARBA" id="ARBA00022679"/>
    </source>
</evidence>
<protein>
    <recommendedName>
        <fullName evidence="10">CN hydrolase domain-containing protein</fullName>
    </recommendedName>
</protein>
<accession>A0A504JIG0</accession>
<evidence type="ECO:0000256" key="7">
    <source>
        <dbReference type="ARBA" id="ARBA00023136"/>
    </source>
</evidence>
<dbReference type="InterPro" id="IPR003010">
    <property type="entry name" value="C-N_Hydrolase"/>
</dbReference>
<feature type="domain" description="CN hydrolase" evidence="10">
    <location>
        <begin position="232"/>
        <end position="455"/>
    </location>
</feature>
<dbReference type="AlphaFoldDB" id="A0A504JIG0"/>
<dbReference type="EMBL" id="VFWZ01000003">
    <property type="protein sequence ID" value="TPN86280.1"/>
    <property type="molecule type" value="Genomic_DNA"/>
</dbReference>
<dbReference type="SUPFAM" id="SSF56317">
    <property type="entry name" value="Carbon-nitrogen hydrolase"/>
    <property type="match status" value="1"/>
</dbReference>
<dbReference type="InterPro" id="IPR036526">
    <property type="entry name" value="C-N_Hydrolase_sf"/>
</dbReference>
<dbReference type="GO" id="GO:0005886">
    <property type="term" value="C:plasma membrane"/>
    <property type="evidence" value="ECO:0007669"/>
    <property type="project" value="UniProtKB-SubCell"/>
</dbReference>
<gene>
    <name evidence="11" type="ORF">FHK87_13520</name>
</gene>
<proteinExistence type="inferred from homology"/>
<keyword evidence="7 9" id="KW-0472">Membrane</keyword>
<feature type="transmembrane region" description="Helical" evidence="9">
    <location>
        <begin position="47"/>
        <end position="64"/>
    </location>
</feature>
<organism evidence="11 12">
    <name type="scientific">Aquimarina algicola</name>
    <dbReference type="NCBI Taxonomy" id="2589995"/>
    <lineage>
        <taxon>Bacteria</taxon>
        <taxon>Pseudomonadati</taxon>
        <taxon>Bacteroidota</taxon>
        <taxon>Flavobacteriia</taxon>
        <taxon>Flavobacteriales</taxon>
        <taxon>Flavobacteriaceae</taxon>
        <taxon>Aquimarina</taxon>
    </lineage>
</organism>
<dbReference type="Pfam" id="PF00795">
    <property type="entry name" value="CN_hydrolase"/>
    <property type="match status" value="1"/>
</dbReference>
<sequence>MKHTKKIIFVSILLLFLLFSNGQFSVFFAIWIATVMLLFAVRTLKRWQGFLFAFLILGTSYYIGFDVVPFLPVSASIGIAAVFSVFASLPYLIDSFFSKRRNSFLSTFIFPASAVVIEYVYHQLNAYGTWGHLAYTQQSQHVLLQSISVFGLGYITFLITWFASVCNWVYEQRSEWRNVKKGVFMYTLVFGVTLLYGGYRIQFQKPDSETIRVASISALDNLAVGIDIKGLNNHETTNDVKVETRKNTSRLNQNLFERSIREAKAGAKIVFWAEGNSVILKEDENELYKTASQIAADQNIYLGIAVAVIDHTNAKYLENKFVVFDKNGKKVMDYWKGISVPGAEAPISNNKITGIQKIETEYGTIAGTICFDLDFPNYLKQAKGADILLSPSNDWKEIGFIHTNMARFRVLEQGFNFIRQTSHGVSVGTDHTGKVISEMNHFTDTSKVMITQVPTKGGTTIYAKIGDSFIGFCVLLLILVIIVIKKKKVEKN</sequence>
<evidence type="ECO:0000256" key="1">
    <source>
        <dbReference type="ARBA" id="ARBA00004651"/>
    </source>
</evidence>
<feature type="transmembrane region" description="Helical" evidence="9">
    <location>
        <begin position="70"/>
        <end position="92"/>
    </location>
</feature>
<dbReference type="InterPro" id="IPR004563">
    <property type="entry name" value="Apolipo_AcylTrfase"/>
</dbReference>
<keyword evidence="6 9" id="KW-1133">Transmembrane helix</keyword>
<evidence type="ECO:0000313" key="11">
    <source>
        <dbReference type="EMBL" id="TPN86280.1"/>
    </source>
</evidence>
<keyword evidence="8" id="KW-0012">Acyltransferase</keyword>
<reference evidence="11 12" key="1">
    <citation type="submission" date="2019-06" db="EMBL/GenBank/DDBJ databases">
        <authorList>
            <person name="Meng X."/>
        </authorList>
    </citation>
    <scope>NUCLEOTIDE SEQUENCE [LARGE SCALE GENOMIC DNA]</scope>
    <source>
        <strain evidence="11 12">M625</strain>
    </source>
</reference>
<dbReference type="RefSeq" id="WP_140593816.1">
    <property type="nucleotide sequence ID" value="NZ_VFWZ01000003.1"/>
</dbReference>